<gene>
    <name evidence="18" type="primary">spo0A</name>
    <name evidence="18" type="ORF">HYG85_19915</name>
</gene>
<dbReference type="GO" id="GO:0005509">
    <property type="term" value="F:calcium ion binding"/>
    <property type="evidence" value="ECO:0007669"/>
    <property type="project" value="UniProtKB-UniRule"/>
</dbReference>
<evidence type="ECO:0000256" key="8">
    <source>
        <dbReference type="ARBA" id="ARBA00023012"/>
    </source>
</evidence>
<dbReference type="PIRSF" id="PIRSF002937">
    <property type="entry name" value="Res_reg_Spo0A"/>
    <property type="match status" value="1"/>
</dbReference>
<dbReference type="InterPro" id="IPR050595">
    <property type="entry name" value="Bact_response_regulator"/>
</dbReference>
<keyword evidence="5 16" id="KW-0597">Phosphoprotein</keyword>
<comment type="function">
    <text evidence="13 14">May play the central regulatory role in sporulation. It may be an element of the effector pathway responsible for the activation of sporulation genes in response to nutritional stress. Spo0A may act in concert with spo0H (a sigma factor) to control the expression of some genes that are critical to the sporulation process.</text>
</comment>
<dbReference type="Gene3D" id="1.10.10.10">
    <property type="entry name" value="Winged helix-like DNA-binding domain superfamily/Winged helix DNA-binding domain"/>
    <property type="match status" value="1"/>
</dbReference>
<keyword evidence="4 14" id="KW-0678">Repressor</keyword>
<dbReference type="InterPro" id="IPR014879">
    <property type="entry name" value="Spo0A_C"/>
</dbReference>
<keyword evidence="10 14" id="KW-0238">DNA-binding</keyword>
<organism evidence="18 19">
    <name type="scientific">Vallitalea guaymasensis</name>
    <dbReference type="NCBI Taxonomy" id="1185412"/>
    <lineage>
        <taxon>Bacteria</taxon>
        <taxon>Bacillati</taxon>
        <taxon>Bacillota</taxon>
        <taxon>Clostridia</taxon>
        <taxon>Lachnospirales</taxon>
        <taxon>Vallitaleaceae</taxon>
        <taxon>Vallitalea</taxon>
    </lineage>
</organism>
<accession>A0A8J8SEL9</accession>
<dbReference type="OrthoDB" id="9793299at2"/>
<dbReference type="PROSITE" id="PS50110">
    <property type="entry name" value="RESPONSE_REGULATORY"/>
    <property type="match status" value="1"/>
</dbReference>
<evidence type="ECO:0000256" key="1">
    <source>
        <dbReference type="ARBA" id="ARBA00004496"/>
    </source>
</evidence>
<evidence type="ECO:0000256" key="7">
    <source>
        <dbReference type="ARBA" id="ARBA00022969"/>
    </source>
</evidence>
<protein>
    <recommendedName>
        <fullName evidence="2 14">Stage 0 sporulation protein A homolog</fullName>
    </recommendedName>
</protein>
<feature type="binding site" evidence="15">
    <location>
        <position position="74"/>
    </location>
    <ligand>
        <name>Ca(2+)</name>
        <dbReference type="ChEBI" id="CHEBI:29108"/>
    </ligand>
</feature>
<evidence type="ECO:0000256" key="10">
    <source>
        <dbReference type="ARBA" id="ARBA00023125"/>
    </source>
</evidence>
<evidence type="ECO:0000256" key="9">
    <source>
        <dbReference type="ARBA" id="ARBA00023015"/>
    </source>
</evidence>
<evidence type="ECO:0000256" key="15">
    <source>
        <dbReference type="PIRSR" id="PIRSR002937-1"/>
    </source>
</evidence>
<reference evidence="18 19" key="1">
    <citation type="submission" date="2020-07" db="EMBL/GenBank/DDBJ databases">
        <title>Vallitalea guaymasensis genome.</title>
        <authorList>
            <person name="Postec A."/>
        </authorList>
    </citation>
    <scope>NUCLEOTIDE SEQUENCE [LARGE SCALE GENOMIC DNA]</scope>
    <source>
        <strain evidence="18 19">Ra1766G1</strain>
    </source>
</reference>
<dbReference type="GO" id="GO:0042173">
    <property type="term" value="P:regulation of sporulation resulting in formation of a cellular spore"/>
    <property type="evidence" value="ECO:0007669"/>
    <property type="project" value="InterPro"/>
</dbReference>
<dbReference type="PANTHER" id="PTHR44591:SF14">
    <property type="entry name" value="PROTEIN PILG"/>
    <property type="match status" value="1"/>
</dbReference>
<dbReference type="GO" id="GO:0003700">
    <property type="term" value="F:DNA-binding transcription factor activity"/>
    <property type="evidence" value="ECO:0007669"/>
    <property type="project" value="InterPro"/>
</dbReference>
<dbReference type="GO" id="GO:0051606">
    <property type="term" value="P:detection of stimulus"/>
    <property type="evidence" value="ECO:0007669"/>
    <property type="project" value="UniProtKB-UniRule"/>
</dbReference>
<keyword evidence="3 14" id="KW-0963">Cytoplasm</keyword>
<keyword evidence="9 14" id="KW-0805">Transcription regulation</keyword>
<feature type="binding site" evidence="15">
    <location>
        <position position="29"/>
    </location>
    <ligand>
        <name>Ca(2+)</name>
        <dbReference type="ChEBI" id="CHEBI:29108"/>
    </ligand>
</feature>
<comment type="subcellular location">
    <subcellularLocation>
        <location evidence="1 14">Cytoplasm</location>
    </subcellularLocation>
</comment>
<keyword evidence="7 14" id="KW-0749">Sporulation</keyword>
<dbReference type="SUPFAM" id="SSF52172">
    <property type="entry name" value="CheY-like"/>
    <property type="match status" value="1"/>
</dbReference>
<proteinExistence type="predicted"/>
<dbReference type="InterPro" id="IPR001789">
    <property type="entry name" value="Sig_transdc_resp-reg_receiver"/>
</dbReference>
<sequence>MIIWNVISFQGREGGKRLSDTIKVLISDDSVKMCTILSEYLNSKEDITVVGVANNGEDACKQIKEKEPDVVLLDIIMPQLDGLGVLERMYEDKDIKKVPMFIMLTAVGQEKITSSALNLGAEYYIMKPFDNETIVKRIRQLKGKMQLIKRDRRNDFVSETEKGYSARSLEAEVTNIIHEIGVPAHIKGYQYLRDAIIMAINDMDILNSITKLLYPSIAKKFNTTPSRVERAIRHAIEVAWGRGKMDTIDKLFGYTINHGKGKPTNSEFIALIADKLRLELRVG</sequence>
<dbReference type="AlphaFoldDB" id="A0A8J8SEL9"/>
<dbReference type="Gene3D" id="3.40.50.2300">
    <property type="match status" value="1"/>
</dbReference>
<dbReference type="GO" id="GO:0030435">
    <property type="term" value="P:sporulation resulting in formation of a cellular spore"/>
    <property type="evidence" value="ECO:0007669"/>
    <property type="project" value="UniProtKB-UniRule"/>
</dbReference>
<dbReference type="InterPro" id="IPR011006">
    <property type="entry name" value="CheY-like_superfamily"/>
</dbReference>
<keyword evidence="14 15" id="KW-0479">Metal-binding</keyword>
<dbReference type="NCBIfam" id="TIGR02875">
    <property type="entry name" value="spore_0_A"/>
    <property type="match status" value="1"/>
</dbReference>
<dbReference type="SUPFAM" id="SSF46894">
    <property type="entry name" value="C-terminal effector domain of the bipartite response regulators"/>
    <property type="match status" value="1"/>
</dbReference>
<dbReference type="Pfam" id="PF00072">
    <property type="entry name" value="Response_reg"/>
    <property type="match status" value="1"/>
</dbReference>
<evidence type="ECO:0000256" key="6">
    <source>
        <dbReference type="ARBA" id="ARBA00022837"/>
    </source>
</evidence>
<dbReference type="CDD" id="cd17561">
    <property type="entry name" value="REC_Spo0A"/>
    <property type="match status" value="1"/>
</dbReference>
<keyword evidence="19" id="KW-1185">Reference proteome</keyword>
<dbReference type="Proteomes" id="UP000677305">
    <property type="component" value="Chromosome"/>
</dbReference>
<keyword evidence="8 14" id="KW-0902">Two-component regulatory system</keyword>
<evidence type="ECO:0000313" key="18">
    <source>
        <dbReference type="EMBL" id="QUH32078.1"/>
    </source>
</evidence>
<evidence type="ECO:0000256" key="13">
    <source>
        <dbReference type="ARBA" id="ARBA00024867"/>
    </source>
</evidence>
<name>A0A8J8SEL9_9FIRM</name>
<evidence type="ECO:0000256" key="5">
    <source>
        <dbReference type="ARBA" id="ARBA00022553"/>
    </source>
</evidence>
<evidence type="ECO:0000256" key="4">
    <source>
        <dbReference type="ARBA" id="ARBA00022491"/>
    </source>
</evidence>
<dbReference type="GO" id="GO:0000160">
    <property type="term" value="P:phosphorelay signal transduction system"/>
    <property type="evidence" value="ECO:0007669"/>
    <property type="project" value="UniProtKB-UniRule"/>
</dbReference>
<dbReference type="InterPro" id="IPR012052">
    <property type="entry name" value="Spore_0_A"/>
</dbReference>
<keyword evidence="6 14" id="KW-0106">Calcium</keyword>
<dbReference type="EMBL" id="CP058561">
    <property type="protein sequence ID" value="QUH32078.1"/>
    <property type="molecule type" value="Genomic_DNA"/>
</dbReference>
<dbReference type="PANTHER" id="PTHR44591">
    <property type="entry name" value="STRESS RESPONSE REGULATOR PROTEIN 1"/>
    <property type="match status" value="1"/>
</dbReference>
<dbReference type="InterPro" id="IPR016032">
    <property type="entry name" value="Sig_transdc_resp-reg_C-effctor"/>
</dbReference>
<evidence type="ECO:0000256" key="16">
    <source>
        <dbReference type="PROSITE-ProRule" id="PRU00169"/>
    </source>
</evidence>
<keyword evidence="11 14" id="KW-0010">Activator</keyword>
<evidence type="ECO:0000256" key="2">
    <source>
        <dbReference type="ARBA" id="ARBA00018672"/>
    </source>
</evidence>
<evidence type="ECO:0000259" key="17">
    <source>
        <dbReference type="PROSITE" id="PS50110"/>
    </source>
</evidence>
<evidence type="ECO:0000256" key="14">
    <source>
        <dbReference type="PIRNR" id="PIRNR002937"/>
    </source>
</evidence>
<keyword evidence="12 14" id="KW-0804">Transcription</keyword>
<dbReference type="KEGG" id="vgu:HYG85_19915"/>
<dbReference type="GO" id="GO:0005737">
    <property type="term" value="C:cytoplasm"/>
    <property type="evidence" value="ECO:0007669"/>
    <property type="project" value="UniProtKB-SubCell"/>
</dbReference>
<dbReference type="InterPro" id="IPR036388">
    <property type="entry name" value="WH-like_DNA-bd_sf"/>
</dbReference>
<feature type="modified residue" description="4-aspartylphosphate" evidence="16">
    <location>
        <position position="74"/>
    </location>
</feature>
<dbReference type="SMART" id="SM00448">
    <property type="entry name" value="REC"/>
    <property type="match status" value="1"/>
</dbReference>
<dbReference type="Pfam" id="PF08769">
    <property type="entry name" value="Spo0A_C"/>
    <property type="match status" value="1"/>
</dbReference>
<feature type="domain" description="Response regulatory" evidence="17">
    <location>
        <begin position="23"/>
        <end position="142"/>
    </location>
</feature>
<feature type="binding site" evidence="15">
    <location>
        <position position="28"/>
    </location>
    <ligand>
        <name>Ca(2+)</name>
        <dbReference type="ChEBI" id="CHEBI:29108"/>
    </ligand>
</feature>
<evidence type="ECO:0000313" key="19">
    <source>
        <dbReference type="Proteomes" id="UP000677305"/>
    </source>
</evidence>
<evidence type="ECO:0000256" key="11">
    <source>
        <dbReference type="ARBA" id="ARBA00023159"/>
    </source>
</evidence>
<evidence type="ECO:0000256" key="12">
    <source>
        <dbReference type="ARBA" id="ARBA00023163"/>
    </source>
</evidence>
<evidence type="ECO:0000256" key="3">
    <source>
        <dbReference type="ARBA" id="ARBA00022490"/>
    </source>
</evidence>
<comment type="cofactor">
    <cofactor evidence="14 15">
        <name>Ca(2+)</name>
        <dbReference type="ChEBI" id="CHEBI:29108"/>
    </cofactor>
    <text evidence="14 15">Binds 1 Ca(2+) ion per subunit.</text>
</comment>
<dbReference type="GO" id="GO:0003677">
    <property type="term" value="F:DNA binding"/>
    <property type="evidence" value="ECO:0007669"/>
    <property type="project" value="UniProtKB-KW"/>
</dbReference>